<name>A0A183SA67_SCHSO</name>
<organism evidence="3">
    <name type="scientific">Schistocephalus solidus</name>
    <name type="common">Tapeworm</name>
    <dbReference type="NCBI Taxonomy" id="70667"/>
    <lineage>
        <taxon>Eukaryota</taxon>
        <taxon>Metazoa</taxon>
        <taxon>Spiralia</taxon>
        <taxon>Lophotrochozoa</taxon>
        <taxon>Platyhelminthes</taxon>
        <taxon>Cestoda</taxon>
        <taxon>Eucestoda</taxon>
        <taxon>Diphyllobothriidea</taxon>
        <taxon>Diphyllobothriidae</taxon>
        <taxon>Schistocephalus</taxon>
    </lineage>
</organism>
<evidence type="ECO:0000256" key="1">
    <source>
        <dbReference type="ARBA" id="ARBA00022614"/>
    </source>
</evidence>
<sequence>LEMPLKVLKNVEKKQLSVEQNKKHHVILLSFTNITDLDLSNNDLEELPLLSTLKFLKNLNLRNNRLEKIPPISNCTQLIKLDLSGNFLTDLSTASPLPELRQLYLQSNCLTAIDGKLVVTATNSFPLL</sequence>
<dbReference type="AlphaFoldDB" id="A0A183SA67"/>
<dbReference type="WBParaSite" id="SSLN_0000116101-mRNA-1">
    <property type="protein sequence ID" value="SSLN_0000116101-mRNA-1"/>
    <property type="gene ID" value="SSLN_0000116101"/>
</dbReference>
<dbReference type="Pfam" id="PF00560">
    <property type="entry name" value="LRR_1"/>
    <property type="match status" value="1"/>
</dbReference>
<dbReference type="InterPro" id="IPR001611">
    <property type="entry name" value="Leu-rich_rpt"/>
</dbReference>
<dbReference type="InterPro" id="IPR003591">
    <property type="entry name" value="Leu-rich_rpt_typical-subtyp"/>
</dbReference>
<proteinExistence type="predicted"/>
<dbReference type="Gene3D" id="3.80.10.10">
    <property type="entry name" value="Ribonuclease Inhibitor"/>
    <property type="match status" value="1"/>
</dbReference>
<dbReference type="InterPro" id="IPR032675">
    <property type="entry name" value="LRR_dom_sf"/>
</dbReference>
<dbReference type="PROSITE" id="PS51450">
    <property type="entry name" value="LRR"/>
    <property type="match status" value="3"/>
</dbReference>
<evidence type="ECO:0000313" key="3">
    <source>
        <dbReference type="WBParaSite" id="SSLN_0000116101-mRNA-1"/>
    </source>
</evidence>
<accession>A0A183SA67</accession>
<evidence type="ECO:0000256" key="2">
    <source>
        <dbReference type="ARBA" id="ARBA00022737"/>
    </source>
</evidence>
<dbReference type="Pfam" id="PF13855">
    <property type="entry name" value="LRR_8"/>
    <property type="match status" value="1"/>
</dbReference>
<dbReference type="SMART" id="SM00369">
    <property type="entry name" value="LRR_TYP"/>
    <property type="match status" value="3"/>
</dbReference>
<dbReference type="SUPFAM" id="SSF52075">
    <property type="entry name" value="Outer arm dynein light chain 1"/>
    <property type="match status" value="1"/>
</dbReference>
<protein>
    <submittedName>
        <fullName evidence="3">Toll-like receptor 7</fullName>
    </submittedName>
</protein>
<dbReference type="PANTHER" id="PTHR46652:SF3">
    <property type="entry name" value="LEUCINE-RICH REPEAT-CONTAINING PROTEIN 9"/>
    <property type="match status" value="1"/>
</dbReference>
<keyword evidence="2" id="KW-0677">Repeat</keyword>
<keyword evidence="1" id="KW-0433">Leucine-rich repeat</keyword>
<dbReference type="InterPro" id="IPR050836">
    <property type="entry name" value="SDS22/Internalin_LRR"/>
</dbReference>
<reference evidence="3" key="1">
    <citation type="submission" date="2016-06" db="UniProtKB">
        <authorList>
            <consortium name="WormBaseParasite"/>
        </authorList>
    </citation>
    <scope>IDENTIFICATION</scope>
</reference>
<dbReference type="PANTHER" id="PTHR46652">
    <property type="entry name" value="LEUCINE-RICH REPEAT AND IQ DOMAIN-CONTAINING PROTEIN 1-RELATED"/>
    <property type="match status" value="1"/>
</dbReference>